<evidence type="ECO:0000313" key="2">
    <source>
        <dbReference type="Proteomes" id="UP001057402"/>
    </source>
</evidence>
<dbReference type="Proteomes" id="UP001057402">
    <property type="component" value="Chromosome 3"/>
</dbReference>
<keyword evidence="2" id="KW-1185">Reference proteome</keyword>
<reference evidence="2" key="1">
    <citation type="journal article" date="2023" name="Front. Plant Sci.">
        <title>Chromosomal-level genome assembly of Melastoma candidum provides insights into trichome evolution.</title>
        <authorList>
            <person name="Zhong Y."/>
            <person name="Wu W."/>
            <person name="Sun C."/>
            <person name="Zou P."/>
            <person name="Liu Y."/>
            <person name="Dai S."/>
            <person name="Zhou R."/>
        </authorList>
    </citation>
    <scope>NUCLEOTIDE SEQUENCE [LARGE SCALE GENOMIC DNA]</scope>
</reference>
<gene>
    <name evidence="1" type="ORF">MLD38_008179</name>
</gene>
<name>A0ACB9RT67_9MYRT</name>
<sequence>MLFRSANLISASIRRLVGIFRKGKGRKHPSNSNPPFSSTIRFCFRRLLFHRDRLRLAVIDWLFRFPDSCLAIMPFKMGLQAPAVEEDEALRLCRKRKDFVRQAIDGSCSLTSAHTSYLASLRNTGSALRVFFEAEVPIGSSPLLYASNGEVAESLALMKGSTSLRLSTFSPSPDSSPEIIKHSVKSREVPPVSSVPPDLAMKLGGLSVKGSDASPGYPPWDYFGLNHQIDRQFSIRHGQKAATAVGRVAEEGKSNDVERDSPKSNEEGEEEGEEYPVPSAGGSGDTTDEFNSPALGGVTGRSDDMKTPIGEFEDGPSFSSTRTTETETEFYNGNKFKSPCLTPMREAASVVDVEQAVNKEDPHGAADDFLSSIKEIDFFFTKASESGKEVLMLLGADKFQFRRVLHGQERKGKRSPFSCLTACFDCEEEGAHEPIREENPENAVKYLTWHRTSSYRTSPSKYPIASNEKPMIDNLDAYRFQHFCLIHGDHASTLDRLYAWERKLYDEVKASSVIRRKYDLMCKVLRDKETREQHSKTVYETRAIIKDLHSRIKVAIQRIDSVSKRIEELRDRELEPQLEELIEALRRMWQVMFECHDRQVRIISLAYTNNYPKVLMGSDLRQQVTLNLENELNSLSASFAKWISSQRLYLRSINDWLSNCVLIPQKATKRKRKAHPPSIKDLGPPPIYVTCADWLSILESLPTKEVKDSIKALAVETSGFLPRSEKGRGQSRGWPHSILSNAKGGNTEADFITHEAPEEAGLRSDRFRSALSSVINSLNEYARASVEKYTELQAVILEAKTGYENHKR</sequence>
<proteinExistence type="predicted"/>
<dbReference type="EMBL" id="CM042882">
    <property type="protein sequence ID" value="KAI4382182.1"/>
    <property type="molecule type" value="Genomic_DNA"/>
</dbReference>
<comment type="caution">
    <text evidence="1">The sequence shown here is derived from an EMBL/GenBank/DDBJ whole genome shotgun (WGS) entry which is preliminary data.</text>
</comment>
<protein>
    <submittedName>
        <fullName evidence="1">Uncharacterized protein</fullName>
    </submittedName>
</protein>
<organism evidence="1 2">
    <name type="scientific">Melastoma candidum</name>
    <dbReference type="NCBI Taxonomy" id="119954"/>
    <lineage>
        <taxon>Eukaryota</taxon>
        <taxon>Viridiplantae</taxon>
        <taxon>Streptophyta</taxon>
        <taxon>Embryophyta</taxon>
        <taxon>Tracheophyta</taxon>
        <taxon>Spermatophyta</taxon>
        <taxon>Magnoliopsida</taxon>
        <taxon>eudicotyledons</taxon>
        <taxon>Gunneridae</taxon>
        <taxon>Pentapetalae</taxon>
        <taxon>rosids</taxon>
        <taxon>malvids</taxon>
        <taxon>Myrtales</taxon>
        <taxon>Melastomataceae</taxon>
        <taxon>Melastomatoideae</taxon>
        <taxon>Melastomateae</taxon>
        <taxon>Melastoma</taxon>
    </lineage>
</organism>
<accession>A0ACB9RT67</accession>
<evidence type="ECO:0000313" key="1">
    <source>
        <dbReference type="EMBL" id="KAI4382182.1"/>
    </source>
</evidence>